<dbReference type="InterPro" id="IPR038763">
    <property type="entry name" value="DHH_sf"/>
</dbReference>
<dbReference type="GO" id="GO:0046872">
    <property type="term" value="F:metal ion binding"/>
    <property type="evidence" value="ECO:0007669"/>
    <property type="project" value="UniProtKB-KW"/>
</dbReference>
<keyword evidence="9" id="KW-0460">Magnesium</keyword>
<dbReference type="GO" id="GO:0008033">
    <property type="term" value="P:tRNA processing"/>
    <property type="evidence" value="ECO:0007669"/>
    <property type="project" value="UniProtKB-KW"/>
</dbReference>
<evidence type="ECO:0000259" key="13">
    <source>
        <dbReference type="PROSITE" id="PS51371"/>
    </source>
</evidence>
<dbReference type="Gene3D" id="3.10.310.30">
    <property type="match status" value="1"/>
</dbReference>
<gene>
    <name evidence="14" type="ORF">ODE01S_07170</name>
</gene>
<keyword evidence="3" id="KW-0820">tRNA-binding</keyword>
<name>A0A511RI18_9DEIN</name>
<accession>A0A511RI18</accession>
<reference evidence="14 15" key="1">
    <citation type="submission" date="2019-07" db="EMBL/GenBank/DDBJ databases">
        <title>Whole genome shotgun sequence of Oceanithermus desulfurans NBRC 100063.</title>
        <authorList>
            <person name="Hosoyama A."/>
            <person name="Uohara A."/>
            <person name="Ohji S."/>
            <person name="Ichikawa N."/>
        </authorList>
    </citation>
    <scope>NUCLEOTIDE SEQUENCE [LARGE SCALE GENOMIC DNA]</scope>
    <source>
        <strain evidence="14 15">NBRC 100063</strain>
    </source>
</reference>
<dbReference type="OrthoDB" id="9805698at2"/>
<evidence type="ECO:0000256" key="1">
    <source>
        <dbReference type="ARBA" id="ARBA00001946"/>
    </source>
</evidence>
<feature type="domain" description="CBS" evidence="13">
    <location>
        <begin position="311"/>
        <end position="367"/>
    </location>
</feature>
<comment type="caution">
    <text evidence="14">The sequence shown here is derived from an EMBL/GenBank/DDBJ whole genome shotgun (WGS) entry which is preliminary data.</text>
</comment>
<comment type="similarity">
    <text evidence="2 12">Belongs to the tRNA nucleotidyltransferase/poly(A) polymerase family.</text>
</comment>
<dbReference type="Gene3D" id="3.90.1640.10">
    <property type="entry name" value="inorganic pyrophosphatase (n-terminal core)"/>
    <property type="match status" value="1"/>
</dbReference>
<dbReference type="SUPFAM" id="SSF81891">
    <property type="entry name" value="Poly A polymerase C-terminal region-like"/>
    <property type="match status" value="1"/>
</dbReference>
<dbReference type="SUPFAM" id="SSF64182">
    <property type="entry name" value="DHH phosphoesterases"/>
    <property type="match status" value="1"/>
</dbReference>
<dbReference type="InterPro" id="IPR001667">
    <property type="entry name" value="DDH_dom"/>
</dbReference>
<evidence type="ECO:0000256" key="6">
    <source>
        <dbReference type="ARBA" id="ARBA00022695"/>
    </source>
</evidence>
<evidence type="ECO:0000313" key="15">
    <source>
        <dbReference type="Proteomes" id="UP000321827"/>
    </source>
</evidence>
<dbReference type="RefSeq" id="WP_147145951.1">
    <property type="nucleotide sequence ID" value="NZ_BJXN01000004.1"/>
</dbReference>
<dbReference type="CDD" id="cd05398">
    <property type="entry name" value="NT_ClassII-CCAase"/>
    <property type="match status" value="1"/>
</dbReference>
<dbReference type="GO" id="GO:0000049">
    <property type="term" value="F:tRNA binding"/>
    <property type="evidence" value="ECO:0007669"/>
    <property type="project" value="UniProtKB-KW"/>
</dbReference>
<dbReference type="GO" id="GO:0000166">
    <property type="term" value="F:nucleotide binding"/>
    <property type="evidence" value="ECO:0007669"/>
    <property type="project" value="UniProtKB-KW"/>
</dbReference>
<organism evidence="14 15">
    <name type="scientific">Oceanithermus desulfurans NBRC 100063</name>
    <dbReference type="NCBI Taxonomy" id="1227550"/>
    <lineage>
        <taxon>Bacteria</taxon>
        <taxon>Thermotogati</taxon>
        <taxon>Deinococcota</taxon>
        <taxon>Deinococci</taxon>
        <taxon>Thermales</taxon>
        <taxon>Thermaceae</taxon>
        <taxon>Oceanithermus</taxon>
    </lineage>
</organism>
<evidence type="ECO:0000256" key="7">
    <source>
        <dbReference type="ARBA" id="ARBA00022723"/>
    </source>
</evidence>
<dbReference type="SUPFAM" id="SSF81301">
    <property type="entry name" value="Nucleotidyltransferase"/>
    <property type="match status" value="1"/>
</dbReference>
<comment type="cofactor">
    <cofactor evidence="1">
        <name>Mg(2+)</name>
        <dbReference type="ChEBI" id="CHEBI:18420"/>
    </cofactor>
</comment>
<evidence type="ECO:0000256" key="4">
    <source>
        <dbReference type="ARBA" id="ARBA00022679"/>
    </source>
</evidence>
<dbReference type="InterPro" id="IPR043519">
    <property type="entry name" value="NT_sf"/>
</dbReference>
<dbReference type="Pfam" id="PF01368">
    <property type="entry name" value="DHH"/>
    <property type="match status" value="1"/>
</dbReference>
<evidence type="ECO:0000256" key="12">
    <source>
        <dbReference type="RuleBase" id="RU003953"/>
    </source>
</evidence>
<evidence type="ECO:0000313" key="14">
    <source>
        <dbReference type="EMBL" id="GEM89283.1"/>
    </source>
</evidence>
<keyword evidence="4 12" id="KW-0808">Transferase</keyword>
<proteinExistence type="inferred from homology"/>
<dbReference type="EMBL" id="BJXN01000004">
    <property type="protein sequence ID" value="GEM89283.1"/>
    <property type="molecule type" value="Genomic_DNA"/>
</dbReference>
<evidence type="ECO:0000256" key="8">
    <source>
        <dbReference type="ARBA" id="ARBA00022741"/>
    </source>
</evidence>
<dbReference type="PROSITE" id="PS51371">
    <property type="entry name" value="CBS"/>
    <property type="match status" value="2"/>
</dbReference>
<dbReference type="InterPro" id="IPR002646">
    <property type="entry name" value="PolA_pol_head_dom"/>
</dbReference>
<dbReference type="Gene3D" id="1.10.3090.10">
    <property type="entry name" value="cca-adding enzyme, domain 2"/>
    <property type="match status" value="1"/>
</dbReference>
<keyword evidence="11" id="KW-0129">CBS domain</keyword>
<dbReference type="AlphaFoldDB" id="A0A511RI18"/>
<keyword evidence="10 12" id="KW-0694">RNA-binding</keyword>
<dbReference type="InterPro" id="IPR052390">
    <property type="entry name" value="tRNA_nt/polyA_polymerase"/>
</dbReference>
<dbReference type="GO" id="GO:0016779">
    <property type="term" value="F:nucleotidyltransferase activity"/>
    <property type="evidence" value="ECO:0007669"/>
    <property type="project" value="UniProtKB-KW"/>
</dbReference>
<dbReference type="Gene3D" id="3.30.460.10">
    <property type="entry name" value="Beta Polymerase, domain 2"/>
    <property type="match status" value="1"/>
</dbReference>
<evidence type="ECO:0000256" key="11">
    <source>
        <dbReference type="PROSITE-ProRule" id="PRU00703"/>
    </source>
</evidence>
<evidence type="ECO:0000256" key="9">
    <source>
        <dbReference type="ARBA" id="ARBA00022842"/>
    </source>
</evidence>
<evidence type="ECO:0000256" key="5">
    <source>
        <dbReference type="ARBA" id="ARBA00022694"/>
    </source>
</evidence>
<sequence length="820" mass="90201">MDVIVGHENLDFDALGSMVLARYLHPGARLVRLGGLEGRVREVTRLFADHLALLDEDEVDLDEVGRVIVCDTARPERIGPFKALVGKVPFVVYDHHPRAPGDLPASGGAVRPFGATVTVIAEIMRARGIAPHPGDATLAYAGLWEDTGGFTYPGTTATDLEVGAWLLEHGAGLTAVRDWVRSHPDPVARAMLAALMEHLRVVERGGLRIALTWAEHEGYVPALAPLAHTLIDLYEVDAVFMALRLDGQTLVIARSKGRLDVGRLLSERFDGGGHARAAFARAEGAPRAVLQRVEEALEPYLAPEPRLSEVMTRLVETVPAELSAEEALVRMRQRGFGGLPVTDEEGRVVGVVRRRDLERAVRYGMGSGAVRGFATVPRTLPEDAPLSEARRALKEGAGRVLVLDEEGRAKGIFTRTDLYRMPPAEQAAWTERVREGLSEGVREVLDALAEAYPRGALYLVGGAVRDALLGEASPDVDLVLEGLDPGEVAQFLTRRFGGSYGVHFAFGTAHARLGTGVEVDLATAREEEYPSPGALPRVRPSTLNRDLARRDFTVNAMAYRIAPRPEALIDPFGGLHDLEARTLRPLHPLSFIEDPSRVLRGLRLAARLGFRFHPEAERQIEELRKRPPGAAATSRLRRELMLALAEPSPLRVLRLAERYGLLEALYGFRPDAEVWAALERLEAQKPERSVPPEAYLYLLLLASPDPEALVRRFGWPQRLLSHLGLLQKPPDRPEALREGGEALALAFAARFPDRAEWVWKPTRRLRGRDLIELGMEPGPAVGRILREVEAARARGEVSGYEEELTLARKLMEDYGTSRLP</sequence>
<dbReference type="SUPFAM" id="SSF54631">
    <property type="entry name" value="CBS-domain pair"/>
    <property type="match status" value="1"/>
</dbReference>
<dbReference type="Gene3D" id="3.10.580.10">
    <property type="entry name" value="CBS-domain"/>
    <property type="match status" value="1"/>
</dbReference>
<dbReference type="Pfam" id="PF00571">
    <property type="entry name" value="CBS"/>
    <property type="match status" value="2"/>
</dbReference>
<dbReference type="PANTHER" id="PTHR47788">
    <property type="entry name" value="POLYA POLYMERASE"/>
    <property type="match status" value="1"/>
</dbReference>
<keyword evidence="6" id="KW-0548">Nucleotidyltransferase</keyword>
<dbReference type="InterPro" id="IPR046342">
    <property type="entry name" value="CBS_dom_sf"/>
</dbReference>
<feature type="domain" description="CBS" evidence="13">
    <location>
        <begin position="373"/>
        <end position="428"/>
    </location>
</feature>
<dbReference type="InterPro" id="IPR000644">
    <property type="entry name" value="CBS_dom"/>
</dbReference>
<keyword evidence="8" id="KW-0547">Nucleotide-binding</keyword>
<keyword evidence="5" id="KW-0819">tRNA processing</keyword>
<dbReference type="Proteomes" id="UP000321827">
    <property type="component" value="Unassembled WGS sequence"/>
</dbReference>
<keyword evidence="7" id="KW-0479">Metal-binding</keyword>
<evidence type="ECO:0000256" key="3">
    <source>
        <dbReference type="ARBA" id="ARBA00022555"/>
    </source>
</evidence>
<dbReference type="Pfam" id="PF01743">
    <property type="entry name" value="PolyA_pol"/>
    <property type="match status" value="1"/>
</dbReference>
<protein>
    <submittedName>
        <fullName evidence="14">Poly(A) polymerase</fullName>
    </submittedName>
</protein>
<evidence type="ECO:0000256" key="2">
    <source>
        <dbReference type="ARBA" id="ARBA00007265"/>
    </source>
</evidence>
<dbReference type="PANTHER" id="PTHR47788:SF1">
    <property type="entry name" value="A-ADDING TRNA NUCLEOTIDYLTRANSFERASE"/>
    <property type="match status" value="1"/>
</dbReference>
<dbReference type="SMART" id="SM00116">
    <property type="entry name" value="CBS"/>
    <property type="match status" value="2"/>
</dbReference>
<evidence type="ECO:0000256" key="10">
    <source>
        <dbReference type="ARBA" id="ARBA00022884"/>
    </source>
</evidence>